<feature type="compositionally biased region" description="Polar residues" evidence="1">
    <location>
        <begin position="1"/>
        <end position="10"/>
    </location>
</feature>
<evidence type="ECO:0000256" key="1">
    <source>
        <dbReference type="SAM" id="MobiDB-lite"/>
    </source>
</evidence>
<feature type="region of interest" description="Disordered" evidence="1">
    <location>
        <begin position="1"/>
        <end position="20"/>
    </location>
</feature>
<dbReference type="EMBL" id="CTRI01000003">
    <property type="protein sequence ID" value="CQR27726.1"/>
    <property type="molecule type" value="Genomic_DNA"/>
</dbReference>
<proteinExistence type="predicted"/>
<reference evidence="2 3" key="1">
    <citation type="submission" date="2015-03" db="EMBL/GenBank/DDBJ databases">
        <authorList>
            <person name="Regsiter A."/>
            <person name="william w."/>
        </authorList>
    </citation>
    <scope>NUCLEOTIDE SEQUENCE [LARGE SCALE GENOMIC DNA]</scope>
    <source>
        <strain evidence="2 3">CB1</strain>
    </source>
</reference>
<accession>A0ABM9T1W9</accession>
<evidence type="ECO:0000313" key="2">
    <source>
        <dbReference type="EMBL" id="CQR27726.1"/>
    </source>
</evidence>
<name>A0ABM9T1W9_THIA3</name>
<comment type="caution">
    <text evidence="2">The sequence shown here is derived from an EMBL/GenBank/DDBJ whole genome shotgun (WGS) entry which is preliminary data.</text>
</comment>
<evidence type="ECO:0000313" key="3">
    <source>
        <dbReference type="Proteomes" id="UP000078599"/>
    </source>
</evidence>
<organism evidence="2 3">
    <name type="scientific">Thiomonas arsenitoxydans (strain DSM 22701 / CIP 110005 / 3As)</name>
    <dbReference type="NCBI Taxonomy" id="426114"/>
    <lineage>
        <taxon>Bacteria</taxon>
        <taxon>Pseudomonadati</taxon>
        <taxon>Pseudomonadota</taxon>
        <taxon>Betaproteobacteria</taxon>
        <taxon>Burkholderiales</taxon>
        <taxon>Thiomonas</taxon>
    </lineage>
</organism>
<dbReference type="Proteomes" id="UP000078599">
    <property type="component" value="Unassembled WGS sequence"/>
</dbReference>
<gene>
    <name evidence="2" type="ORF">THICB1_110175</name>
</gene>
<sequence length="66" mass="7373">MTRLASSGGQKTHAGGRGAERLNFEEHLDIEARCRTSLVGSFISRSNIVHRNNHENLQRQTGRSRA</sequence>
<protein>
    <submittedName>
        <fullName evidence="2">Uncharacterized protein</fullName>
    </submittedName>
</protein>
<keyword evidence="3" id="KW-1185">Reference proteome</keyword>